<dbReference type="AlphaFoldDB" id="A0A7G1KWQ7"/>
<protein>
    <submittedName>
        <fullName evidence="4">FAD-dependent oxidoreductase</fullName>
    </submittedName>
</protein>
<dbReference type="InterPro" id="IPR036188">
    <property type="entry name" value="FAD/NAD-bd_sf"/>
</dbReference>
<dbReference type="GO" id="GO:0004497">
    <property type="term" value="F:monooxygenase activity"/>
    <property type="evidence" value="ECO:0007669"/>
    <property type="project" value="UniProtKB-KW"/>
</dbReference>
<keyword evidence="5" id="KW-1185">Reference proteome</keyword>
<dbReference type="SUPFAM" id="SSF51905">
    <property type="entry name" value="FAD/NAD(P)-binding domain"/>
    <property type="match status" value="1"/>
</dbReference>
<keyword evidence="2" id="KW-0503">Monooxygenase</keyword>
<dbReference type="Pfam" id="PF01494">
    <property type="entry name" value="FAD_binding_3"/>
    <property type="match status" value="1"/>
</dbReference>
<feature type="domain" description="FAD-binding" evidence="3">
    <location>
        <begin position="2"/>
        <end position="310"/>
    </location>
</feature>
<dbReference type="PRINTS" id="PR00420">
    <property type="entry name" value="RNGMNOXGNASE"/>
</dbReference>
<proteinExistence type="predicted"/>
<evidence type="ECO:0000259" key="3">
    <source>
        <dbReference type="Pfam" id="PF01494"/>
    </source>
</evidence>
<dbReference type="GO" id="GO:0071949">
    <property type="term" value="F:FAD binding"/>
    <property type="evidence" value="ECO:0007669"/>
    <property type="project" value="InterPro"/>
</dbReference>
<dbReference type="Gene3D" id="3.30.9.10">
    <property type="entry name" value="D-Amino Acid Oxidase, subunit A, domain 2"/>
    <property type="match status" value="1"/>
</dbReference>
<accession>A0A7G1KWQ7</accession>
<dbReference type="PANTHER" id="PTHR13789:SF309">
    <property type="entry name" value="PUTATIVE (AFU_ORTHOLOGUE AFUA_6G14510)-RELATED"/>
    <property type="match status" value="1"/>
</dbReference>
<dbReference type="Proteomes" id="UP000516173">
    <property type="component" value="Chromosome"/>
</dbReference>
<evidence type="ECO:0000313" key="4">
    <source>
        <dbReference type="EMBL" id="BCK57494.1"/>
    </source>
</evidence>
<evidence type="ECO:0000313" key="5">
    <source>
        <dbReference type="Proteomes" id="UP000516173"/>
    </source>
</evidence>
<dbReference type="InterPro" id="IPR002938">
    <property type="entry name" value="FAD-bd"/>
</dbReference>
<keyword evidence="1" id="KW-0560">Oxidoreductase</keyword>
<sequence length="342" mass="36284">MVTIIGGGIAGTVLAGALARHGHPATVYERQAHPRNGQFLVLDGRAHAALHSLGVPMDRLHNVSHPLTAIRIAYTDNERTRPSDGHRLYFRDDLMGVLSDFAGTAGAQRHDGITITDLDPATGTVVNRAAAVAADDLIIGADGADSLVRARLEPARSAEYAGQTVVYGTTRVAVRPGSAPSVLHFQGRVGTGTLPTSTFGHFWNDEVAVWFCRITQPELSPEDLGTHPAPDWTEAVRQSAPAIAPLVDTMLTETDTVRVINARNVPLATAAPPRSPVILCGDADHALTPAAGVGARDAIEDAAALATALTTGADPAAAMAERRRQLVEERDRIARLYERPRK</sequence>
<dbReference type="InterPro" id="IPR050493">
    <property type="entry name" value="FAD-dep_Monooxygenase_BioMet"/>
</dbReference>
<dbReference type="PANTHER" id="PTHR13789">
    <property type="entry name" value="MONOOXYGENASE"/>
    <property type="match status" value="1"/>
</dbReference>
<dbReference type="KEGG" id="nwl:NWFMUON74_52660"/>
<name>A0A7G1KWQ7_9NOCA</name>
<dbReference type="GeneID" id="80349705"/>
<organism evidence="4 5">
    <name type="scientific">Nocardia wallacei</name>
    <dbReference type="NCBI Taxonomy" id="480035"/>
    <lineage>
        <taxon>Bacteria</taxon>
        <taxon>Bacillati</taxon>
        <taxon>Actinomycetota</taxon>
        <taxon>Actinomycetes</taxon>
        <taxon>Mycobacteriales</taxon>
        <taxon>Nocardiaceae</taxon>
        <taxon>Nocardia</taxon>
    </lineage>
</organism>
<dbReference type="EMBL" id="AP023396">
    <property type="protein sequence ID" value="BCK57494.1"/>
    <property type="molecule type" value="Genomic_DNA"/>
</dbReference>
<gene>
    <name evidence="4" type="ORF">NWFMUON74_52660</name>
</gene>
<dbReference type="RefSeq" id="WP_187684393.1">
    <property type="nucleotide sequence ID" value="NZ_AP023396.1"/>
</dbReference>
<reference evidence="4 5" key="1">
    <citation type="submission" date="2020-08" db="EMBL/GenBank/DDBJ databases">
        <title>Genome Sequencing of Nocardia wallacei strain FMUON74 and assembly.</title>
        <authorList>
            <person name="Toyokawa M."/>
            <person name="Uesaka K."/>
        </authorList>
    </citation>
    <scope>NUCLEOTIDE SEQUENCE [LARGE SCALE GENOMIC DNA]</scope>
    <source>
        <strain evidence="4 5">FMUON74</strain>
    </source>
</reference>
<evidence type="ECO:0000256" key="1">
    <source>
        <dbReference type="ARBA" id="ARBA00023002"/>
    </source>
</evidence>
<dbReference type="Gene3D" id="3.50.50.60">
    <property type="entry name" value="FAD/NAD(P)-binding domain"/>
    <property type="match status" value="1"/>
</dbReference>
<evidence type="ECO:0000256" key="2">
    <source>
        <dbReference type="ARBA" id="ARBA00023033"/>
    </source>
</evidence>